<protein>
    <submittedName>
        <fullName evidence="1">Uncharacterized protein</fullName>
    </submittedName>
</protein>
<reference evidence="1 2" key="1">
    <citation type="submission" date="2016-11" db="EMBL/GenBank/DDBJ databases">
        <authorList>
            <person name="Jaros S."/>
            <person name="Januszkiewicz K."/>
            <person name="Wedrychowicz H."/>
        </authorList>
    </citation>
    <scope>NUCLEOTIDE SEQUENCE [LARGE SCALE GENOMIC DNA]</scope>
    <source>
        <strain evidence="1 2">DSM 15480</strain>
    </source>
</reference>
<evidence type="ECO:0000313" key="1">
    <source>
        <dbReference type="EMBL" id="SHK30859.1"/>
    </source>
</evidence>
<dbReference type="OrthoDB" id="2666685at2"/>
<organism evidence="1 2">
    <name type="scientific">Hespellia stercorisuis DSM 15480</name>
    <dbReference type="NCBI Taxonomy" id="1121950"/>
    <lineage>
        <taxon>Bacteria</taxon>
        <taxon>Bacillati</taxon>
        <taxon>Bacillota</taxon>
        <taxon>Clostridia</taxon>
        <taxon>Lachnospirales</taxon>
        <taxon>Lachnospiraceae</taxon>
        <taxon>Hespellia</taxon>
    </lineage>
</organism>
<proteinExistence type="predicted"/>
<keyword evidence="2" id="KW-1185">Reference proteome</keyword>
<dbReference type="AlphaFoldDB" id="A0A1M6REH9"/>
<name>A0A1M6REH9_9FIRM</name>
<dbReference type="Proteomes" id="UP000184301">
    <property type="component" value="Unassembled WGS sequence"/>
</dbReference>
<sequence length="208" mass="25346">MNLQEKWKQECISHAKERFKNFRADFRDYVDFQTLDWRHESGRSDCHVHYIFDTKQQYMYISGDLGSACFYLTWQPTFKNMHNKIHQIEYVMGKIECSTDEYIYPEEMVKAELHDNYDCFMPDPDDYEKTEYYEDALQEWNKALEQVIYHTGYHSGFDQDSEAIEALEKIDEEWWDRNDFGKTISQRVYLWFMGLQMAWEEVRSDNDN</sequence>
<dbReference type="EMBL" id="FQZY01000042">
    <property type="protein sequence ID" value="SHK30859.1"/>
    <property type="molecule type" value="Genomic_DNA"/>
</dbReference>
<accession>A0A1M6REH9</accession>
<dbReference type="STRING" id="1121950.SAMN02745243_02668"/>
<evidence type="ECO:0000313" key="2">
    <source>
        <dbReference type="Proteomes" id="UP000184301"/>
    </source>
</evidence>
<dbReference type="RefSeq" id="WP_073111298.1">
    <property type="nucleotide sequence ID" value="NZ_FQZY01000042.1"/>
</dbReference>
<gene>
    <name evidence="1" type="ORF">SAMN02745243_02668</name>
</gene>